<evidence type="ECO:0000313" key="1">
    <source>
        <dbReference type="EMBL" id="GAG02573.1"/>
    </source>
</evidence>
<dbReference type="AlphaFoldDB" id="X0UQK4"/>
<sequence length="65" mass="7348">MPFHSKFVLFSNRETANDAGYWTSHGTKADARGCAQRVTGSTLYRVKRQPDGRIFLNEIKTESAK</sequence>
<proteinExistence type="predicted"/>
<reference evidence="1" key="1">
    <citation type="journal article" date="2014" name="Front. Microbiol.">
        <title>High frequency of phylogenetically diverse reductive dehalogenase-homologous genes in deep subseafloor sedimentary metagenomes.</title>
        <authorList>
            <person name="Kawai M."/>
            <person name="Futagami T."/>
            <person name="Toyoda A."/>
            <person name="Takaki Y."/>
            <person name="Nishi S."/>
            <person name="Hori S."/>
            <person name="Arai W."/>
            <person name="Tsubouchi T."/>
            <person name="Morono Y."/>
            <person name="Uchiyama I."/>
            <person name="Ito T."/>
            <person name="Fujiyama A."/>
            <person name="Inagaki F."/>
            <person name="Takami H."/>
        </authorList>
    </citation>
    <scope>NUCLEOTIDE SEQUENCE</scope>
    <source>
        <strain evidence="1">Expedition CK06-06</strain>
    </source>
</reference>
<organism evidence="1">
    <name type="scientific">marine sediment metagenome</name>
    <dbReference type="NCBI Taxonomy" id="412755"/>
    <lineage>
        <taxon>unclassified sequences</taxon>
        <taxon>metagenomes</taxon>
        <taxon>ecological metagenomes</taxon>
    </lineage>
</organism>
<protein>
    <submittedName>
        <fullName evidence="1">Uncharacterized protein</fullName>
    </submittedName>
</protein>
<comment type="caution">
    <text evidence="1">The sequence shown here is derived from an EMBL/GenBank/DDBJ whole genome shotgun (WGS) entry which is preliminary data.</text>
</comment>
<dbReference type="EMBL" id="BARS01021350">
    <property type="protein sequence ID" value="GAG02573.1"/>
    <property type="molecule type" value="Genomic_DNA"/>
</dbReference>
<gene>
    <name evidence="1" type="ORF">S01H1_34296</name>
</gene>
<accession>X0UQK4</accession>
<name>X0UQK4_9ZZZZ</name>